<feature type="transmembrane region" description="Helical" evidence="7">
    <location>
        <begin position="246"/>
        <end position="266"/>
    </location>
</feature>
<accession>A0A940DJX3</accession>
<dbReference type="EMBL" id="JADIMV010000086">
    <property type="protein sequence ID" value="MBO8440020.1"/>
    <property type="molecule type" value="Genomic_DNA"/>
</dbReference>
<comment type="catalytic activity">
    <reaction evidence="7">
        <text>L-cysteinyl-[prolipoprotein] + a 1,2-diacyl-sn-glycero-3-phospho-(1'-sn-glycerol) = an S-1,2-diacyl-sn-glyceryl-L-cysteinyl-[prolipoprotein] + sn-glycerol 1-phosphate + H(+)</text>
        <dbReference type="Rhea" id="RHEA:56712"/>
        <dbReference type="Rhea" id="RHEA-COMP:14679"/>
        <dbReference type="Rhea" id="RHEA-COMP:14680"/>
        <dbReference type="ChEBI" id="CHEBI:15378"/>
        <dbReference type="ChEBI" id="CHEBI:29950"/>
        <dbReference type="ChEBI" id="CHEBI:57685"/>
        <dbReference type="ChEBI" id="CHEBI:64716"/>
        <dbReference type="ChEBI" id="CHEBI:140658"/>
        <dbReference type="EC" id="2.5.1.145"/>
    </reaction>
</comment>
<dbReference type="NCBIfam" id="TIGR00544">
    <property type="entry name" value="lgt"/>
    <property type="match status" value="1"/>
</dbReference>
<dbReference type="AlphaFoldDB" id="A0A940DJX3"/>
<feature type="transmembrane region" description="Helical" evidence="7">
    <location>
        <begin position="25"/>
        <end position="45"/>
    </location>
</feature>
<dbReference type="EC" id="2.5.1.145" evidence="7"/>
<protein>
    <recommendedName>
        <fullName evidence="7">Phosphatidylglycerol--prolipoprotein diacylglyceryl transferase</fullName>
        <ecNumber evidence="7">2.5.1.145</ecNumber>
    </recommendedName>
</protein>
<comment type="pathway">
    <text evidence="7">Protein modification; lipoprotein biosynthesis (diacylglyceryl transfer).</text>
</comment>
<evidence type="ECO:0000256" key="1">
    <source>
        <dbReference type="ARBA" id="ARBA00007150"/>
    </source>
</evidence>
<feature type="transmembrane region" description="Helical" evidence="7">
    <location>
        <begin position="185"/>
        <end position="204"/>
    </location>
</feature>
<keyword evidence="6 7" id="KW-0472">Membrane</keyword>
<evidence type="ECO:0000256" key="5">
    <source>
        <dbReference type="ARBA" id="ARBA00022989"/>
    </source>
</evidence>
<proteinExistence type="inferred from homology"/>
<evidence type="ECO:0000256" key="3">
    <source>
        <dbReference type="ARBA" id="ARBA00022679"/>
    </source>
</evidence>
<dbReference type="PANTHER" id="PTHR30589">
    <property type="entry name" value="PROLIPOPROTEIN DIACYLGLYCERYL TRANSFERASE"/>
    <property type="match status" value="1"/>
</dbReference>
<dbReference type="Proteomes" id="UP000712007">
    <property type="component" value="Unassembled WGS sequence"/>
</dbReference>
<dbReference type="PANTHER" id="PTHR30589:SF0">
    <property type="entry name" value="PHOSPHATIDYLGLYCEROL--PROLIPOPROTEIN DIACYLGLYCERYL TRANSFERASE"/>
    <property type="match status" value="1"/>
</dbReference>
<comment type="caution">
    <text evidence="8">The sequence shown here is derived from an EMBL/GenBank/DDBJ whole genome shotgun (WGS) entry which is preliminary data.</text>
</comment>
<name>A0A940DJX3_9BACT</name>
<dbReference type="GO" id="GO:0008961">
    <property type="term" value="F:phosphatidylglycerol-prolipoprotein diacylglyceryl transferase activity"/>
    <property type="evidence" value="ECO:0007669"/>
    <property type="project" value="UniProtKB-UniRule"/>
</dbReference>
<keyword evidence="5 7" id="KW-1133">Transmembrane helix</keyword>
<dbReference type="Pfam" id="PF01790">
    <property type="entry name" value="LGT"/>
    <property type="match status" value="1"/>
</dbReference>
<feature type="transmembrane region" description="Helical" evidence="7">
    <location>
        <begin position="103"/>
        <end position="127"/>
    </location>
</feature>
<dbReference type="GO" id="GO:0042158">
    <property type="term" value="P:lipoprotein biosynthetic process"/>
    <property type="evidence" value="ECO:0007669"/>
    <property type="project" value="UniProtKB-UniRule"/>
</dbReference>
<evidence type="ECO:0000256" key="2">
    <source>
        <dbReference type="ARBA" id="ARBA00022475"/>
    </source>
</evidence>
<dbReference type="HAMAP" id="MF_01147">
    <property type="entry name" value="Lgt"/>
    <property type="match status" value="1"/>
</dbReference>
<dbReference type="InterPro" id="IPR001640">
    <property type="entry name" value="Lgt"/>
</dbReference>
<comment type="function">
    <text evidence="7">Catalyzes the transfer of the diacylglyceryl group from phosphatidylglycerol to the sulfhydryl group of the N-terminal cysteine of a prolipoprotein, the first step in the formation of mature lipoproteins.</text>
</comment>
<evidence type="ECO:0000313" key="9">
    <source>
        <dbReference type="Proteomes" id="UP000712007"/>
    </source>
</evidence>
<evidence type="ECO:0000256" key="4">
    <source>
        <dbReference type="ARBA" id="ARBA00022692"/>
    </source>
</evidence>
<reference evidence="8" key="2">
    <citation type="journal article" date="2021" name="PeerJ">
        <title>Extensive microbial diversity within the chicken gut microbiome revealed by metagenomics and culture.</title>
        <authorList>
            <person name="Gilroy R."/>
            <person name="Ravi A."/>
            <person name="Getino M."/>
            <person name="Pursley I."/>
            <person name="Horton D.L."/>
            <person name="Alikhan N.F."/>
            <person name="Baker D."/>
            <person name="Gharbi K."/>
            <person name="Hall N."/>
            <person name="Watson M."/>
            <person name="Adriaenssens E.M."/>
            <person name="Foster-Nyarko E."/>
            <person name="Jarju S."/>
            <person name="Secka A."/>
            <person name="Antonio M."/>
            <person name="Oren A."/>
            <person name="Chaudhuri R.R."/>
            <person name="La Ragione R."/>
            <person name="Hildebrand F."/>
            <person name="Pallen M.J."/>
        </authorList>
    </citation>
    <scope>NUCLEOTIDE SEQUENCE</scope>
    <source>
        <strain evidence="8">3924</strain>
    </source>
</reference>
<organism evidence="8 9">
    <name type="scientific">Candidatus Aphodosoma intestinipullorum</name>
    <dbReference type="NCBI Taxonomy" id="2840674"/>
    <lineage>
        <taxon>Bacteria</taxon>
        <taxon>Pseudomonadati</taxon>
        <taxon>Bacteroidota</taxon>
        <taxon>Bacteroidia</taxon>
        <taxon>Bacteroidales</taxon>
        <taxon>Candidatus Aphodosoma</taxon>
    </lineage>
</organism>
<comment type="similarity">
    <text evidence="1 7">Belongs to the Lgt family.</text>
</comment>
<sequence>MNTLAYIHWHPDPIIFSIGSFTLRWYSILWFIGLAISVYVVYLAYRRSGRDMKEFDTLFIYTFLGIFLGARLGHCLFYEPGYYLTHPLEIFLPVKIDNTGWHYTGYAGLASHGGTLGVIIFLLLFCYRTKMHPLELMDLIALGAPIASGFIRLANLMNSEIIGCPTTVPWAFIFDRIDTLPRHPAQLYEALAYFIIALAIIYFYKYQQHHIKRGFLFGLCIASIFLFRFFIEFIKEDQVAFESGMLLNMGQLLSIPFIIVGTYFTVKGWKRKPTQI</sequence>
<comment type="subcellular location">
    <subcellularLocation>
        <location evidence="7">Cell membrane</location>
        <topology evidence="7">Multi-pass membrane protein</topology>
    </subcellularLocation>
</comment>
<keyword evidence="4 7" id="KW-0812">Transmembrane</keyword>
<feature type="transmembrane region" description="Helical" evidence="7">
    <location>
        <begin position="216"/>
        <end position="234"/>
    </location>
</feature>
<keyword evidence="2 7" id="KW-1003">Cell membrane</keyword>
<gene>
    <name evidence="7 8" type="primary">lgt</name>
    <name evidence="8" type="ORF">IAC51_05145</name>
</gene>
<dbReference type="GO" id="GO:0005886">
    <property type="term" value="C:plasma membrane"/>
    <property type="evidence" value="ECO:0007669"/>
    <property type="project" value="UniProtKB-SubCell"/>
</dbReference>
<keyword evidence="3 7" id="KW-0808">Transferase</keyword>
<feature type="binding site" evidence="7">
    <location>
        <position position="152"/>
    </location>
    <ligand>
        <name>a 1,2-diacyl-sn-glycero-3-phospho-(1'-sn-glycerol)</name>
        <dbReference type="ChEBI" id="CHEBI:64716"/>
    </ligand>
</feature>
<reference evidence="8" key="1">
    <citation type="submission" date="2020-10" db="EMBL/GenBank/DDBJ databases">
        <authorList>
            <person name="Gilroy R."/>
        </authorList>
    </citation>
    <scope>NUCLEOTIDE SEQUENCE</scope>
    <source>
        <strain evidence="8">3924</strain>
    </source>
</reference>
<evidence type="ECO:0000256" key="7">
    <source>
        <dbReference type="HAMAP-Rule" id="MF_01147"/>
    </source>
</evidence>
<evidence type="ECO:0000313" key="8">
    <source>
        <dbReference type="EMBL" id="MBO8440020.1"/>
    </source>
</evidence>
<feature type="transmembrane region" description="Helical" evidence="7">
    <location>
        <begin position="57"/>
        <end position="83"/>
    </location>
</feature>
<feature type="transmembrane region" description="Helical" evidence="7">
    <location>
        <begin position="139"/>
        <end position="157"/>
    </location>
</feature>
<evidence type="ECO:0000256" key="6">
    <source>
        <dbReference type="ARBA" id="ARBA00023136"/>
    </source>
</evidence>